<dbReference type="CDD" id="cd03784">
    <property type="entry name" value="GT1_Gtf-like"/>
    <property type="match status" value="1"/>
</dbReference>
<dbReference type="SUPFAM" id="SSF53756">
    <property type="entry name" value="UDP-Glycosyltransferase/glycogen phosphorylase"/>
    <property type="match status" value="1"/>
</dbReference>
<dbReference type="VEuPathDB" id="FungiDB:A9K55_002229"/>
<evidence type="ECO:0000256" key="1">
    <source>
        <dbReference type="ARBA" id="ARBA00022679"/>
    </source>
</evidence>
<protein>
    <submittedName>
        <fullName evidence="3">UDP-glucosyltransferase yojK</fullName>
    </submittedName>
</protein>
<dbReference type="InterPro" id="IPR002213">
    <property type="entry name" value="UDP_glucos_trans"/>
</dbReference>
<organism evidence="3 4">
    <name type="scientific">Cordyceps militaris</name>
    <name type="common">Caterpillar fungus</name>
    <name type="synonym">Clavaria militaris</name>
    <dbReference type="NCBI Taxonomy" id="73501"/>
    <lineage>
        <taxon>Eukaryota</taxon>
        <taxon>Fungi</taxon>
        <taxon>Dikarya</taxon>
        <taxon>Ascomycota</taxon>
        <taxon>Pezizomycotina</taxon>
        <taxon>Sordariomycetes</taxon>
        <taxon>Hypocreomycetidae</taxon>
        <taxon>Hypocreales</taxon>
        <taxon>Cordycipitaceae</taxon>
        <taxon>Cordyceps</taxon>
    </lineage>
</organism>
<dbReference type="AlphaFoldDB" id="A0A2H4S9J6"/>
<evidence type="ECO:0000259" key="2">
    <source>
        <dbReference type="Pfam" id="PF06722"/>
    </source>
</evidence>
<dbReference type="PANTHER" id="PTHR21015:SF22">
    <property type="entry name" value="GLYCOSYLTRANSFERASE"/>
    <property type="match status" value="1"/>
</dbReference>
<gene>
    <name evidence="3" type="ORF">A9K55_002229</name>
</gene>
<dbReference type="EMBL" id="CP023322">
    <property type="protein sequence ID" value="ATY59781.1"/>
    <property type="molecule type" value="Genomic_DNA"/>
</dbReference>
<dbReference type="OrthoDB" id="5835829at2759"/>
<sequence>MTGALGSDYCPRALLVPSMPAVDVPIILALRYSCSFSVDWLSSVSFETHISDGGLRRLLPLVLWSSYSHYSSTHSTMVPSRTDPTTSDVVDKSKLKIVALASPADGHTFPILRIVEELVLRGYDVTFLAGADFEERTAAVGAHHVPVPPYDNINRIMAEVAAIQDPGARLSTAMARLFIEPTAGRMAVLYAALAQVRRDNPGHTVLLLTESFFLGDHPLLLGAPPPEGFVRRPRAVNIHACSYGLTSVDCAPFGMTVVPDGTAESRAVYRQLSADLLAGPLAASVALQKKTLAELGATNLEHVGDRHPLDVITTAADVTLQMCSPSVEYHRSDVHPKVRFVGALPPRVRKQGFVAPPFWDTIVDGKNKIVVVSQGTVAQRYDQLLIPAMHALADRDDVVVVAILGCRGAKLAPEITIPSNAHVVDYLSYDAVLPHASAFVMNAGYGGFMHGIVNGVPMVLAGGTEDKPEVANRGEFAGVGINLRTGTPSQTQIREAVDEILSNSKYRNRVKEIQVENENMSAMDAVEEEILKWAAID</sequence>
<keyword evidence="1 3" id="KW-0808">Transferase</keyword>
<dbReference type="GO" id="GO:0008194">
    <property type="term" value="F:UDP-glycosyltransferase activity"/>
    <property type="evidence" value="ECO:0007669"/>
    <property type="project" value="InterPro"/>
</dbReference>
<dbReference type="Pfam" id="PF06722">
    <property type="entry name" value="EryCIII-like_C"/>
    <property type="match status" value="1"/>
</dbReference>
<proteinExistence type="predicted"/>
<dbReference type="Proteomes" id="UP000323067">
    <property type="component" value="Chromosome iv"/>
</dbReference>
<accession>A0A2H4S9J6</accession>
<dbReference type="InterPro" id="IPR010610">
    <property type="entry name" value="EryCIII-like_C"/>
</dbReference>
<evidence type="ECO:0000313" key="4">
    <source>
        <dbReference type="Proteomes" id="UP000323067"/>
    </source>
</evidence>
<name>A0A2H4S9J6_CORMI</name>
<dbReference type="GO" id="GO:0016758">
    <property type="term" value="F:hexosyltransferase activity"/>
    <property type="evidence" value="ECO:0007669"/>
    <property type="project" value="UniProtKB-ARBA"/>
</dbReference>
<dbReference type="PANTHER" id="PTHR21015">
    <property type="entry name" value="UDP-N-ACETYLGLUCOSAMINE--N-ACETYLMURAMYL-(PENTAPEPTIDE) PYROPHOSPHORYL-UNDECAPRENOL N-ACETYLGLUCOSAMINE TRANSFERASE 1"/>
    <property type="match status" value="1"/>
</dbReference>
<reference evidence="3 4" key="1">
    <citation type="journal article" date="2017" name="BMC Genomics">
        <title>Chromosome level assembly and secondary metabolite potential of the parasitic fungus Cordyceps militaris.</title>
        <authorList>
            <person name="Kramer G.J."/>
            <person name="Nodwell J.R."/>
        </authorList>
    </citation>
    <scope>NUCLEOTIDE SEQUENCE [LARGE SCALE GENOMIC DNA]</scope>
    <source>
        <strain evidence="3 4">ATCC 34164</strain>
    </source>
</reference>
<feature type="domain" description="Erythromycin biosynthesis protein CIII-like C-terminal" evidence="2">
    <location>
        <begin position="389"/>
        <end position="517"/>
    </location>
</feature>
<dbReference type="VEuPathDB" id="FungiDB:CCM_09558"/>
<evidence type="ECO:0000313" key="3">
    <source>
        <dbReference type="EMBL" id="ATY59781.1"/>
    </source>
</evidence>
<dbReference type="Gene3D" id="3.40.50.2000">
    <property type="entry name" value="Glycogen Phosphorylase B"/>
    <property type="match status" value="2"/>
</dbReference>